<comment type="similarity">
    <text evidence="2">Belongs to the LemA family.</text>
</comment>
<evidence type="ECO:0000256" key="2">
    <source>
        <dbReference type="ARBA" id="ARBA00008854"/>
    </source>
</evidence>
<evidence type="ECO:0008006" key="8">
    <source>
        <dbReference type="Google" id="ProtNLM"/>
    </source>
</evidence>
<dbReference type="SUPFAM" id="SSF140478">
    <property type="entry name" value="LemA-like"/>
    <property type="match status" value="1"/>
</dbReference>
<dbReference type="InterPro" id="IPR023353">
    <property type="entry name" value="LemA-like_dom_sf"/>
</dbReference>
<protein>
    <recommendedName>
        <fullName evidence="8">LemA family protein</fullName>
    </recommendedName>
</protein>
<dbReference type="PANTHER" id="PTHR34478:SF2">
    <property type="entry name" value="MEMBRANE PROTEIN"/>
    <property type="match status" value="1"/>
</dbReference>
<keyword evidence="4 6" id="KW-1133">Transmembrane helix</keyword>
<accession>A0A0F9FKD7</accession>
<keyword evidence="3 6" id="KW-0812">Transmembrane</keyword>
<organism evidence="7">
    <name type="scientific">marine sediment metagenome</name>
    <dbReference type="NCBI Taxonomy" id="412755"/>
    <lineage>
        <taxon>unclassified sequences</taxon>
        <taxon>metagenomes</taxon>
        <taxon>ecological metagenomes</taxon>
    </lineage>
</organism>
<sequence length="196" mass="22102">MQRSVKSGKIGAGTILLIVIIVLLLGGLLIVWGGYNRAVRLDEAVQGQWAQVENVLVRRFDLIPNLVETVKGYATHEKELFTHIADTRTKYFQAKSIGEKAQAAGQLQGFLSRLLMLRESYPQLKANENFMVLQVQLEGTENRIAVERKRYNDAVRAVNTYARSFFGRSFCDMAGVEKAEYFEATEVQKVPPKVSF</sequence>
<evidence type="ECO:0000256" key="5">
    <source>
        <dbReference type="ARBA" id="ARBA00023136"/>
    </source>
</evidence>
<name>A0A0F9FKD7_9ZZZZ</name>
<feature type="transmembrane region" description="Helical" evidence="6">
    <location>
        <begin position="12"/>
        <end position="35"/>
    </location>
</feature>
<reference evidence="7" key="1">
    <citation type="journal article" date="2015" name="Nature">
        <title>Complex archaea that bridge the gap between prokaryotes and eukaryotes.</title>
        <authorList>
            <person name="Spang A."/>
            <person name="Saw J.H."/>
            <person name="Jorgensen S.L."/>
            <person name="Zaremba-Niedzwiedzka K."/>
            <person name="Martijn J."/>
            <person name="Lind A.E."/>
            <person name="van Eijk R."/>
            <person name="Schleper C."/>
            <person name="Guy L."/>
            <person name="Ettema T.J."/>
        </authorList>
    </citation>
    <scope>NUCLEOTIDE SEQUENCE</scope>
</reference>
<evidence type="ECO:0000256" key="3">
    <source>
        <dbReference type="ARBA" id="ARBA00022692"/>
    </source>
</evidence>
<evidence type="ECO:0000256" key="6">
    <source>
        <dbReference type="SAM" id="Phobius"/>
    </source>
</evidence>
<dbReference type="EMBL" id="LAZR01023311">
    <property type="protein sequence ID" value="KKL78941.1"/>
    <property type="molecule type" value="Genomic_DNA"/>
</dbReference>
<proteinExistence type="inferred from homology"/>
<evidence type="ECO:0000313" key="7">
    <source>
        <dbReference type="EMBL" id="KKL78941.1"/>
    </source>
</evidence>
<comment type="subcellular location">
    <subcellularLocation>
        <location evidence="1">Membrane</location>
        <topology evidence="1">Single-pass membrane protein</topology>
    </subcellularLocation>
</comment>
<evidence type="ECO:0000256" key="4">
    <source>
        <dbReference type="ARBA" id="ARBA00022989"/>
    </source>
</evidence>
<evidence type="ECO:0000256" key="1">
    <source>
        <dbReference type="ARBA" id="ARBA00004167"/>
    </source>
</evidence>
<dbReference type="PANTHER" id="PTHR34478">
    <property type="entry name" value="PROTEIN LEMA"/>
    <property type="match status" value="1"/>
</dbReference>
<dbReference type="InterPro" id="IPR007156">
    <property type="entry name" value="MamQ_LemA"/>
</dbReference>
<dbReference type="Gene3D" id="1.20.1440.20">
    <property type="entry name" value="LemA-like domain"/>
    <property type="match status" value="1"/>
</dbReference>
<gene>
    <name evidence="7" type="ORF">LCGC14_2019810</name>
</gene>
<dbReference type="GO" id="GO:0016020">
    <property type="term" value="C:membrane"/>
    <property type="evidence" value="ECO:0007669"/>
    <property type="project" value="UniProtKB-SubCell"/>
</dbReference>
<dbReference type="AlphaFoldDB" id="A0A0F9FKD7"/>
<keyword evidence="5 6" id="KW-0472">Membrane</keyword>
<comment type="caution">
    <text evidence="7">The sequence shown here is derived from an EMBL/GenBank/DDBJ whole genome shotgun (WGS) entry which is preliminary data.</text>
</comment>
<dbReference type="Pfam" id="PF04011">
    <property type="entry name" value="LemA"/>
    <property type="match status" value="1"/>
</dbReference>